<dbReference type="EMBL" id="DAKRPA010000098">
    <property type="protein sequence ID" value="DAZ98748.1"/>
    <property type="molecule type" value="Genomic_DNA"/>
</dbReference>
<evidence type="ECO:0000256" key="3">
    <source>
        <dbReference type="ARBA" id="ARBA00014087"/>
    </source>
</evidence>
<evidence type="ECO:0000256" key="8">
    <source>
        <dbReference type="SAM" id="MobiDB-lite"/>
    </source>
</evidence>
<comment type="similarity">
    <text evidence="2">Belongs to the CFAP157 family.</text>
</comment>
<feature type="compositionally biased region" description="Basic and acidic residues" evidence="8">
    <location>
        <begin position="325"/>
        <end position="340"/>
    </location>
</feature>
<evidence type="ECO:0000256" key="7">
    <source>
        <dbReference type="SAM" id="Coils"/>
    </source>
</evidence>
<accession>A0AAV2YY91</accession>
<evidence type="ECO:0000256" key="4">
    <source>
        <dbReference type="ARBA" id="ARBA00023054"/>
    </source>
</evidence>
<feature type="region of interest" description="Disordered" evidence="8">
    <location>
        <begin position="325"/>
        <end position="412"/>
    </location>
</feature>
<feature type="compositionally biased region" description="Low complexity" evidence="8">
    <location>
        <begin position="372"/>
        <end position="386"/>
    </location>
</feature>
<keyword evidence="6" id="KW-0966">Cell projection</keyword>
<feature type="compositionally biased region" description="Polar residues" evidence="8">
    <location>
        <begin position="515"/>
        <end position="527"/>
    </location>
</feature>
<dbReference type="GO" id="GO:0008017">
    <property type="term" value="F:microtubule binding"/>
    <property type="evidence" value="ECO:0007669"/>
    <property type="project" value="TreeGrafter"/>
</dbReference>
<evidence type="ECO:0000256" key="2">
    <source>
        <dbReference type="ARBA" id="ARBA00010841"/>
    </source>
</evidence>
<proteinExistence type="inferred from homology"/>
<dbReference type="GO" id="GO:0036064">
    <property type="term" value="C:ciliary basal body"/>
    <property type="evidence" value="ECO:0007669"/>
    <property type="project" value="TreeGrafter"/>
</dbReference>
<feature type="compositionally biased region" description="Basic and acidic residues" evidence="8">
    <location>
        <begin position="559"/>
        <end position="570"/>
    </location>
</feature>
<protein>
    <recommendedName>
        <fullName evidence="3">Cilia- and flagella-associated protein 157</fullName>
    </recommendedName>
</protein>
<feature type="coiled-coil region" evidence="7">
    <location>
        <begin position="44"/>
        <end position="78"/>
    </location>
</feature>
<keyword evidence="10" id="KW-1185">Reference proteome</keyword>
<name>A0AAV2YY91_9STRA</name>
<evidence type="ECO:0000256" key="5">
    <source>
        <dbReference type="ARBA" id="ARBA00023069"/>
    </source>
</evidence>
<feature type="region of interest" description="Disordered" evidence="8">
    <location>
        <begin position="510"/>
        <end position="570"/>
    </location>
</feature>
<evidence type="ECO:0000256" key="1">
    <source>
        <dbReference type="ARBA" id="ARBA00004138"/>
    </source>
</evidence>
<keyword evidence="5" id="KW-0969">Cilium</keyword>
<reference evidence="9" key="2">
    <citation type="journal article" date="2023" name="Microbiol Resour">
        <title>Decontamination and Annotation of the Draft Genome Sequence of the Oomycete Lagenidium giganteum ARSEF 373.</title>
        <authorList>
            <person name="Morgan W.R."/>
            <person name="Tartar A."/>
        </authorList>
    </citation>
    <scope>NUCLEOTIDE SEQUENCE</scope>
    <source>
        <strain evidence="9">ARSEF 373</strain>
    </source>
</reference>
<evidence type="ECO:0000313" key="10">
    <source>
        <dbReference type="Proteomes" id="UP001146120"/>
    </source>
</evidence>
<keyword evidence="4 7" id="KW-0175">Coiled coil</keyword>
<dbReference type="PANTHER" id="PTHR31954:SF1">
    <property type="entry name" value="CILIA- AND FLAGELLA-ASSOCIATED PROTEIN 157"/>
    <property type="match status" value="1"/>
</dbReference>
<sequence>MSAGNSAGASAGGGGVLTAADFFGKDDSEGVEKFKIVAFRALQDQKMHDELSQTRLECENLRRENAALAKQLKDTQTAMQNNIEDRERVLAFKSKRIEELLSKIRDCESVNLSLLQTINGGNGGIIEGMNNARASMMLVSSGKPLFHAIETCKEQEFRRLYEDKRNQFEHLSKQCQANDALVQEMKQFQVQKKDLETQLRSLETLMATMSAEKDEKIHFLERKLVFEHDRLKREKEVELQACQETMEKQMRTQLDVTTQRTIEENEYVQLELRYQSAQLEKMLRQMDQIRQENRSLTHEKELFQEMNATLSRKIKFYEQLFSKMQQEKDRHRTDQTRQDDTAPSGTMDLANLMLPLDLSPPRRAKRKPPIPSNGRRSSGPPSAFGSPSPPSSPLALELPDHFNNGSGLDQLNSATNELDRHLQRREFEKTQLSVMMYRHHRGYSEREERLEKKTAAPGRVALVKKKVMLAKECYSPKSYPRGRKLRELPVSLDSFIKENSTISPRAQRKLKVFTPPSSSNSGRNLPSLSVPASDVQQQTEPRAKDDTTVDVSSMWKVSTDAREEPQTARF</sequence>
<evidence type="ECO:0000313" key="9">
    <source>
        <dbReference type="EMBL" id="DAZ98748.1"/>
    </source>
</evidence>
<dbReference type="Proteomes" id="UP001146120">
    <property type="component" value="Unassembled WGS sequence"/>
</dbReference>
<organism evidence="9 10">
    <name type="scientific">Lagenidium giganteum</name>
    <dbReference type="NCBI Taxonomy" id="4803"/>
    <lineage>
        <taxon>Eukaryota</taxon>
        <taxon>Sar</taxon>
        <taxon>Stramenopiles</taxon>
        <taxon>Oomycota</taxon>
        <taxon>Peronosporomycetes</taxon>
        <taxon>Pythiales</taxon>
        <taxon>Pythiaceae</taxon>
    </lineage>
</organism>
<feature type="compositionally biased region" description="Polar residues" evidence="8">
    <location>
        <begin position="403"/>
        <end position="412"/>
    </location>
</feature>
<dbReference type="AlphaFoldDB" id="A0AAV2YY91"/>
<evidence type="ECO:0000256" key="6">
    <source>
        <dbReference type="ARBA" id="ARBA00023273"/>
    </source>
</evidence>
<dbReference type="PANTHER" id="PTHR31954">
    <property type="entry name" value="CILIA- AND FLAGELLA-ASSOCIATED PROTEIN 157"/>
    <property type="match status" value="1"/>
</dbReference>
<gene>
    <name evidence="9" type="ORF">N0F65_003804</name>
</gene>
<comment type="caution">
    <text evidence="9">The sequence shown here is derived from an EMBL/GenBank/DDBJ whole genome shotgun (WGS) entry which is preliminary data.</text>
</comment>
<dbReference type="InterPro" id="IPR038844">
    <property type="entry name" value="CFAP157"/>
</dbReference>
<reference evidence="9" key="1">
    <citation type="submission" date="2022-11" db="EMBL/GenBank/DDBJ databases">
        <authorList>
            <person name="Morgan W.R."/>
            <person name="Tartar A."/>
        </authorList>
    </citation>
    <scope>NUCLEOTIDE SEQUENCE</scope>
    <source>
        <strain evidence="9">ARSEF 373</strain>
    </source>
</reference>
<comment type="subcellular location">
    <subcellularLocation>
        <location evidence="1">Cell projection</location>
        <location evidence="1">Cilium</location>
    </subcellularLocation>
</comment>